<dbReference type="GO" id="GO:0016485">
    <property type="term" value="P:protein processing"/>
    <property type="evidence" value="ECO:0007669"/>
    <property type="project" value="TreeGrafter"/>
</dbReference>
<evidence type="ECO:0008006" key="11">
    <source>
        <dbReference type="Google" id="ProtNLM"/>
    </source>
</evidence>
<dbReference type="PRINTS" id="PR00786">
    <property type="entry name" value="NEPRILYSIN"/>
</dbReference>
<dbReference type="Pfam" id="PF01431">
    <property type="entry name" value="Peptidase_M13"/>
    <property type="match status" value="1"/>
</dbReference>
<keyword evidence="3" id="KW-0645">Protease</keyword>
<dbReference type="PANTHER" id="PTHR11733">
    <property type="entry name" value="ZINC METALLOPROTEASE FAMILY M13 NEPRILYSIN-RELATED"/>
    <property type="match status" value="1"/>
</dbReference>
<dbReference type="InterPro" id="IPR008753">
    <property type="entry name" value="Peptidase_M13_N"/>
</dbReference>
<evidence type="ECO:0000259" key="9">
    <source>
        <dbReference type="Pfam" id="PF05649"/>
    </source>
</evidence>
<dbReference type="Gene3D" id="3.40.390.10">
    <property type="entry name" value="Collagenase (Catalytic Domain)"/>
    <property type="match status" value="1"/>
</dbReference>
<feature type="domain" description="Peptidase M13 C-terminal" evidence="8">
    <location>
        <begin position="482"/>
        <end position="682"/>
    </location>
</feature>
<dbReference type="GO" id="GO:0005886">
    <property type="term" value="C:plasma membrane"/>
    <property type="evidence" value="ECO:0007669"/>
    <property type="project" value="TreeGrafter"/>
</dbReference>
<keyword evidence="7" id="KW-0482">Metalloprotease</keyword>
<evidence type="ECO:0000313" key="10">
    <source>
        <dbReference type="EMBL" id="SBV97654.1"/>
    </source>
</evidence>
<dbReference type="Pfam" id="PF05649">
    <property type="entry name" value="Peptidase_M13_N"/>
    <property type="match status" value="1"/>
</dbReference>
<accession>A0A212JDX7</accession>
<evidence type="ECO:0000256" key="4">
    <source>
        <dbReference type="ARBA" id="ARBA00022723"/>
    </source>
</evidence>
<dbReference type="GO" id="GO:0004222">
    <property type="term" value="F:metalloendopeptidase activity"/>
    <property type="evidence" value="ECO:0007669"/>
    <property type="project" value="InterPro"/>
</dbReference>
<dbReference type="InterPro" id="IPR000718">
    <property type="entry name" value="Peptidase_M13"/>
</dbReference>
<dbReference type="InterPro" id="IPR018497">
    <property type="entry name" value="Peptidase_M13_C"/>
</dbReference>
<dbReference type="CDD" id="cd08662">
    <property type="entry name" value="M13"/>
    <property type="match status" value="1"/>
</dbReference>
<protein>
    <recommendedName>
        <fullName evidence="11">Endothelin-converting enzyme 1</fullName>
    </recommendedName>
</protein>
<dbReference type="AlphaFoldDB" id="A0A212JDX7"/>
<keyword evidence="4" id="KW-0479">Metal-binding</keyword>
<evidence type="ECO:0000256" key="2">
    <source>
        <dbReference type="ARBA" id="ARBA00007357"/>
    </source>
</evidence>
<evidence type="ECO:0000256" key="6">
    <source>
        <dbReference type="ARBA" id="ARBA00022833"/>
    </source>
</evidence>
<dbReference type="SUPFAM" id="SSF55486">
    <property type="entry name" value="Metalloproteases ('zincins'), catalytic domain"/>
    <property type="match status" value="1"/>
</dbReference>
<sequence>MNKIYFYLPIAALALTQVSCKQKASAQDSDADIMNIAQKFDTANLDITAIPGNNFYQYATGGWAKANPMKDEYARYGSFDQLAERNQEQVKGLIEELGKTKHDQGSIAQKIGDLFALGMDSTKLNADGAKPIKAQLDNINKASTVADIVKLTGELRKYANSPFFGLYVGADDKNSSMNIVQLYQGGLGLGERDYYVAQDSTSVAIRKGYLNLIKTQFVNAGYSEADAQKSADVVLKIETALAKDHFKKEDTRIPELNYHKMNVTDLNKSVANFDWKAFFDAADAKDFTEINVAQVKPIATAVNLIHTLPINESKAYLSWCLINSAAGYLSDNFVNANFDFYGKQLSGRKVLQPRWKRAVGVVDGALSEAVGQMYVEKYFPAEAKERMLKLVKNLQVTLGERINNLTWMSDATKAKAQEKLNSFTVKIGYPDKWKDYSTLNIKKDSYWENVVRASEFDHNEMIKKINKPVDKSEWHMPPQMVNAYYNPTTNEICFPAGILQPPFFYLNEDDAVNYGAIGVVIGHEMSHGFDDQGSKYDKEGNLSDWWTKEDSKKFNERAQVLVQHFNKIEVLPGVFANGTFTLGENIGDFGGLQISYNAFEKTDEAKKGDKIDGFTPAQRFFLSYAGVWAGNIRDAEILRRTKTDPHSLGKWRVNGTLPHIDAWYKAFNITEKDSLYIPKEKRADIW</sequence>
<comment type="similarity">
    <text evidence="2">Belongs to the peptidase M13 family.</text>
</comment>
<keyword evidence="6" id="KW-0862">Zinc</keyword>
<organism evidence="10">
    <name type="scientific">uncultured Dysgonomonas sp</name>
    <dbReference type="NCBI Taxonomy" id="206096"/>
    <lineage>
        <taxon>Bacteria</taxon>
        <taxon>Pseudomonadati</taxon>
        <taxon>Bacteroidota</taxon>
        <taxon>Bacteroidia</taxon>
        <taxon>Bacteroidales</taxon>
        <taxon>Dysgonomonadaceae</taxon>
        <taxon>Dysgonomonas</taxon>
        <taxon>environmental samples</taxon>
    </lineage>
</organism>
<proteinExistence type="inferred from homology"/>
<dbReference type="PROSITE" id="PS51885">
    <property type="entry name" value="NEPRILYSIN"/>
    <property type="match status" value="1"/>
</dbReference>
<evidence type="ECO:0000256" key="5">
    <source>
        <dbReference type="ARBA" id="ARBA00022801"/>
    </source>
</evidence>
<comment type="cofactor">
    <cofactor evidence="1">
        <name>Zn(2+)</name>
        <dbReference type="ChEBI" id="CHEBI:29105"/>
    </cofactor>
</comment>
<evidence type="ECO:0000256" key="3">
    <source>
        <dbReference type="ARBA" id="ARBA00022670"/>
    </source>
</evidence>
<name>A0A212JDX7_9BACT</name>
<dbReference type="InterPro" id="IPR042089">
    <property type="entry name" value="Peptidase_M13_dom_2"/>
</dbReference>
<dbReference type="PANTHER" id="PTHR11733:SF167">
    <property type="entry name" value="FI17812P1-RELATED"/>
    <property type="match status" value="1"/>
</dbReference>
<reference evidence="10" key="1">
    <citation type="submission" date="2016-04" db="EMBL/GenBank/DDBJ databases">
        <authorList>
            <person name="Evans L.H."/>
            <person name="Alamgir A."/>
            <person name="Owens N."/>
            <person name="Weber N.D."/>
            <person name="Virtaneva K."/>
            <person name="Barbian K."/>
            <person name="Babar A."/>
            <person name="Rosenke K."/>
        </authorList>
    </citation>
    <scope>NUCLEOTIDE SEQUENCE</scope>
    <source>
        <strain evidence="10">86-2</strain>
    </source>
</reference>
<feature type="domain" description="Peptidase M13 N-terminal" evidence="9">
    <location>
        <begin position="51"/>
        <end position="430"/>
    </location>
</feature>
<gene>
    <name evidence="10" type="ORF">KL86DYS2_11310</name>
</gene>
<dbReference type="GO" id="GO:0046872">
    <property type="term" value="F:metal ion binding"/>
    <property type="evidence" value="ECO:0007669"/>
    <property type="project" value="UniProtKB-KW"/>
</dbReference>
<evidence type="ECO:0000259" key="8">
    <source>
        <dbReference type="Pfam" id="PF01431"/>
    </source>
</evidence>
<dbReference type="RefSeq" id="WP_296948425.1">
    <property type="nucleotide sequence ID" value="NZ_LT599021.1"/>
</dbReference>
<dbReference type="Gene3D" id="1.10.1380.10">
    <property type="entry name" value="Neutral endopeptidase , domain2"/>
    <property type="match status" value="1"/>
</dbReference>
<keyword evidence="5" id="KW-0378">Hydrolase</keyword>
<evidence type="ECO:0000256" key="1">
    <source>
        <dbReference type="ARBA" id="ARBA00001947"/>
    </source>
</evidence>
<dbReference type="EMBL" id="FLUL01000001">
    <property type="protein sequence ID" value="SBV97654.1"/>
    <property type="molecule type" value="Genomic_DNA"/>
</dbReference>
<evidence type="ECO:0000256" key="7">
    <source>
        <dbReference type="ARBA" id="ARBA00023049"/>
    </source>
</evidence>
<dbReference type="InterPro" id="IPR024079">
    <property type="entry name" value="MetalloPept_cat_dom_sf"/>
</dbReference>